<feature type="compositionally biased region" description="Low complexity" evidence="1">
    <location>
        <begin position="37"/>
        <end position="46"/>
    </location>
</feature>
<evidence type="ECO:0000313" key="4">
    <source>
        <dbReference type="Proteomes" id="UP000199468"/>
    </source>
</evidence>
<dbReference type="EMBL" id="FNBZ01000001">
    <property type="protein sequence ID" value="SDF39811.1"/>
    <property type="molecule type" value="Genomic_DNA"/>
</dbReference>
<evidence type="ECO:0000256" key="2">
    <source>
        <dbReference type="SAM" id="SignalP"/>
    </source>
</evidence>
<keyword evidence="4" id="KW-1185">Reference proteome</keyword>
<proteinExistence type="predicted"/>
<feature type="region of interest" description="Disordered" evidence="1">
    <location>
        <begin position="23"/>
        <end position="46"/>
    </location>
</feature>
<keyword evidence="2" id="KW-0732">Signal</keyword>
<evidence type="ECO:0008006" key="5">
    <source>
        <dbReference type="Google" id="ProtNLM"/>
    </source>
</evidence>
<name>A0ABY0NG70_9HYPH</name>
<feature type="signal peptide" evidence="2">
    <location>
        <begin position="1"/>
        <end position="19"/>
    </location>
</feature>
<dbReference type="Proteomes" id="UP000199468">
    <property type="component" value="Unassembled WGS sequence"/>
</dbReference>
<comment type="caution">
    <text evidence="3">The sequence shown here is derived from an EMBL/GenBank/DDBJ whole genome shotgun (WGS) entry which is preliminary data.</text>
</comment>
<feature type="chain" id="PRO_5046209680" description="Porin" evidence="2">
    <location>
        <begin position="20"/>
        <end position="127"/>
    </location>
</feature>
<evidence type="ECO:0000256" key="1">
    <source>
        <dbReference type="SAM" id="MobiDB-lite"/>
    </source>
</evidence>
<accession>A0ABY0NG70</accession>
<gene>
    <name evidence="3" type="ORF">SAMN05421844_101519</name>
</gene>
<reference evidence="3 4" key="1">
    <citation type="submission" date="2016-10" db="EMBL/GenBank/DDBJ databases">
        <authorList>
            <person name="Varghese N."/>
            <person name="Submissions S."/>
        </authorList>
    </citation>
    <scope>NUCLEOTIDE SEQUENCE [LARGE SCALE GENOMIC DNA]</scope>
    <source>
        <strain evidence="3 4">DSM 26672</strain>
    </source>
</reference>
<organism evidence="3 4">
    <name type="scientific">Bosea robiniae</name>
    <dbReference type="NCBI Taxonomy" id="1036780"/>
    <lineage>
        <taxon>Bacteria</taxon>
        <taxon>Pseudomonadati</taxon>
        <taxon>Pseudomonadota</taxon>
        <taxon>Alphaproteobacteria</taxon>
        <taxon>Hyphomicrobiales</taxon>
        <taxon>Boseaceae</taxon>
        <taxon>Bosea</taxon>
    </lineage>
</organism>
<evidence type="ECO:0000313" key="3">
    <source>
        <dbReference type="EMBL" id="SDF39811.1"/>
    </source>
</evidence>
<dbReference type="RefSeq" id="WP_091855681.1">
    <property type="nucleotide sequence ID" value="NZ_FNBZ01000001.1"/>
</dbReference>
<sequence>MLRTALALLLSGLASAASAQSIGEPLPRKPAPHEAYAKPAPKPGAATRPCPEYGAGFVRMEGSAFCVRAGGSVRAEFGKSSRNGYGSRADGLVYLETRGETALGPVRSVVGVRGQVNRGLDSSPFRY</sequence>
<protein>
    <recommendedName>
        <fullName evidence="5">Porin</fullName>
    </recommendedName>
</protein>